<dbReference type="InterPro" id="IPR030855">
    <property type="entry name" value="Bifunct_BirA"/>
</dbReference>
<dbReference type="Proteomes" id="UP001212189">
    <property type="component" value="Chromosome"/>
</dbReference>
<dbReference type="InterPro" id="IPR004143">
    <property type="entry name" value="BPL_LPL_catalytic"/>
</dbReference>
<dbReference type="SUPFAM" id="SSF55681">
    <property type="entry name" value="Class II aaRS and biotin synthetases"/>
    <property type="match status" value="1"/>
</dbReference>
<dbReference type="Pfam" id="PF02237">
    <property type="entry name" value="BPL_C"/>
    <property type="match status" value="1"/>
</dbReference>
<keyword evidence="6" id="KW-0805">Transcription regulation</keyword>
<keyword evidence="6" id="KW-0238">DNA-binding</keyword>
<dbReference type="PROSITE" id="PS51733">
    <property type="entry name" value="BPL_LPL_CATALYTIC"/>
    <property type="match status" value="1"/>
</dbReference>
<accession>A0AAF0AL57</accession>
<dbReference type="GO" id="GO:0006355">
    <property type="term" value="P:regulation of DNA-templated transcription"/>
    <property type="evidence" value="ECO:0007669"/>
    <property type="project" value="UniProtKB-UniRule"/>
</dbReference>
<keyword evidence="6" id="KW-0804">Transcription</keyword>
<dbReference type="SUPFAM" id="SSF50037">
    <property type="entry name" value="C-terminal domain of transcriptional repressors"/>
    <property type="match status" value="1"/>
</dbReference>
<dbReference type="GO" id="GO:0005524">
    <property type="term" value="F:ATP binding"/>
    <property type="evidence" value="ECO:0007669"/>
    <property type="project" value="UniProtKB-UniRule"/>
</dbReference>
<evidence type="ECO:0000259" key="7">
    <source>
        <dbReference type="PROSITE" id="PS51733"/>
    </source>
</evidence>
<dbReference type="Gene3D" id="1.10.10.10">
    <property type="entry name" value="Winged helix-like DNA-binding domain superfamily/Winged helix DNA-binding domain"/>
    <property type="match status" value="1"/>
</dbReference>
<dbReference type="Gene3D" id="3.30.930.10">
    <property type="entry name" value="Bira Bifunctional Protein, Domain 2"/>
    <property type="match status" value="1"/>
</dbReference>
<comment type="function">
    <text evidence="6">Acts both as a biotin--[acetyl-CoA-carboxylase] ligase and a biotin-operon repressor. In the presence of ATP, BirA activates biotin to form the BirA-biotinyl-5'-adenylate (BirA-bio-5'-AMP or holoBirA) complex. HoloBirA can either transfer the biotinyl moiety to the biotin carboxyl carrier protein (BCCP) subunit of acetyl-CoA carboxylase, or bind to the biotin operator site and inhibit transcription of the operon.</text>
</comment>
<keyword evidence="1 6" id="KW-0436">Ligase</keyword>
<dbReference type="GO" id="GO:0005737">
    <property type="term" value="C:cytoplasm"/>
    <property type="evidence" value="ECO:0007669"/>
    <property type="project" value="TreeGrafter"/>
</dbReference>
<dbReference type="NCBIfam" id="NF008848">
    <property type="entry name" value="PRK11886.1-3"/>
    <property type="match status" value="1"/>
</dbReference>
<keyword evidence="6" id="KW-0678">Repressor</keyword>
<evidence type="ECO:0000256" key="1">
    <source>
        <dbReference type="ARBA" id="ARBA00022598"/>
    </source>
</evidence>
<dbReference type="EMBL" id="CP114976">
    <property type="protein sequence ID" value="WBE25437.1"/>
    <property type="molecule type" value="Genomic_DNA"/>
</dbReference>
<comment type="caution">
    <text evidence="6">Lacks conserved residue(s) required for the propagation of feature annotation.</text>
</comment>
<dbReference type="HAMAP" id="MF_00978">
    <property type="entry name" value="Bifunct_BirA"/>
    <property type="match status" value="1"/>
</dbReference>
<dbReference type="EC" id="6.3.4.15" evidence="6"/>
<evidence type="ECO:0000256" key="6">
    <source>
        <dbReference type="HAMAP-Rule" id="MF_00978"/>
    </source>
</evidence>
<dbReference type="InterPro" id="IPR008988">
    <property type="entry name" value="Transcriptional_repressor_C"/>
</dbReference>
<evidence type="ECO:0000256" key="5">
    <source>
        <dbReference type="ARBA" id="ARBA00047846"/>
    </source>
</evidence>
<dbReference type="InterPro" id="IPR003142">
    <property type="entry name" value="BPL_C"/>
</dbReference>
<gene>
    <name evidence="6 8" type="primary">birA</name>
    <name evidence="8" type="ORF">O6P33_00880</name>
</gene>
<organism evidence="8 9">
    <name type="scientific">Denitrificimonas caeni</name>
    <dbReference type="NCBI Taxonomy" id="521720"/>
    <lineage>
        <taxon>Bacteria</taxon>
        <taxon>Pseudomonadati</taxon>
        <taxon>Pseudomonadota</taxon>
        <taxon>Gammaproteobacteria</taxon>
        <taxon>Pseudomonadales</taxon>
        <taxon>Pseudomonadaceae</taxon>
        <taxon>Denitrificimonas</taxon>
    </lineage>
</organism>
<protein>
    <recommendedName>
        <fullName evidence="6">Bifunctional ligase/repressor BirA</fullName>
    </recommendedName>
    <alternativeName>
        <fullName evidence="6">Biotin operon repressor</fullName>
    </alternativeName>
    <alternativeName>
        <fullName evidence="6">Biotin--[acetyl-CoA-carboxylase] ligase</fullName>
        <ecNumber evidence="6">6.3.4.15</ecNumber>
    </alternativeName>
    <alternativeName>
        <fullName evidence="6">Biotin--protein ligase</fullName>
    </alternativeName>
    <alternativeName>
        <fullName evidence="6">Biotin-[acetyl-CoA carboxylase] synthetase</fullName>
    </alternativeName>
</protein>
<dbReference type="InterPro" id="IPR036390">
    <property type="entry name" value="WH_DNA-bd_sf"/>
</dbReference>
<dbReference type="PANTHER" id="PTHR12835">
    <property type="entry name" value="BIOTIN PROTEIN LIGASE"/>
    <property type="match status" value="1"/>
</dbReference>
<comment type="similarity">
    <text evidence="6">Belongs to the biotin--protein ligase family.</text>
</comment>
<dbReference type="KEGG" id="dce:O6P33_00880"/>
<evidence type="ECO:0000313" key="8">
    <source>
        <dbReference type="EMBL" id="WBE25437.1"/>
    </source>
</evidence>
<dbReference type="PANTHER" id="PTHR12835:SF5">
    <property type="entry name" value="BIOTIN--PROTEIN LIGASE"/>
    <property type="match status" value="1"/>
</dbReference>
<feature type="domain" description="BPL/LPL catalytic" evidence="7">
    <location>
        <begin position="60"/>
        <end position="249"/>
    </location>
</feature>
<feature type="binding site" evidence="6">
    <location>
        <position position="178"/>
    </location>
    <ligand>
        <name>biotin</name>
        <dbReference type="ChEBI" id="CHEBI:57586"/>
    </ligand>
</feature>
<comment type="catalytic activity">
    <reaction evidence="5 6">
        <text>biotin + L-lysyl-[protein] + ATP = N(6)-biotinyl-L-lysyl-[protein] + AMP + diphosphate + H(+)</text>
        <dbReference type="Rhea" id="RHEA:11756"/>
        <dbReference type="Rhea" id="RHEA-COMP:9752"/>
        <dbReference type="Rhea" id="RHEA-COMP:10505"/>
        <dbReference type="ChEBI" id="CHEBI:15378"/>
        <dbReference type="ChEBI" id="CHEBI:29969"/>
        <dbReference type="ChEBI" id="CHEBI:30616"/>
        <dbReference type="ChEBI" id="CHEBI:33019"/>
        <dbReference type="ChEBI" id="CHEBI:57586"/>
        <dbReference type="ChEBI" id="CHEBI:83144"/>
        <dbReference type="ChEBI" id="CHEBI:456215"/>
        <dbReference type="EC" id="6.3.4.15"/>
    </reaction>
</comment>
<evidence type="ECO:0000256" key="3">
    <source>
        <dbReference type="ARBA" id="ARBA00022840"/>
    </source>
</evidence>
<dbReference type="Pfam" id="PF08279">
    <property type="entry name" value="HTH_11"/>
    <property type="match status" value="1"/>
</dbReference>
<dbReference type="GO" id="GO:0004077">
    <property type="term" value="F:biotin--[biotin carboxyl-carrier protein] ligase activity"/>
    <property type="evidence" value="ECO:0007669"/>
    <property type="project" value="UniProtKB-UniRule"/>
</dbReference>
<feature type="DNA-binding region" description="H-T-H motif" evidence="6">
    <location>
        <begin position="16"/>
        <end position="35"/>
    </location>
</feature>
<dbReference type="Pfam" id="PF03099">
    <property type="entry name" value="BPL_LplA_LipB"/>
    <property type="match status" value="1"/>
</dbReference>
<dbReference type="GO" id="GO:0003677">
    <property type="term" value="F:DNA binding"/>
    <property type="evidence" value="ECO:0007669"/>
    <property type="project" value="UniProtKB-UniRule"/>
</dbReference>
<dbReference type="SUPFAM" id="SSF46785">
    <property type="entry name" value="Winged helix' DNA-binding domain"/>
    <property type="match status" value="1"/>
</dbReference>
<keyword evidence="9" id="KW-1185">Reference proteome</keyword>
<dbReference type="InterPro" id="IPR036388">
    <property type="entry name" value="WH-like_DNA-bd_sf"/>
</dbReference>
<dbReference type="NCBIfam" id="TIGR00121">
    <property type="entry name" value="birA_ligase"/>
    <property type="match status" value="1"/>
</dbReference>
<sequence length="317" mass="34967">MFDLLALLADGGFHSGSSLGDKLNISRAAIWKRIQRIITELDIAVQSVPGKGYRLEQPLQLISKDFIQASFPSLPVFVYGSIGSTNDQAKELLSKQAAPLAVFAEHQTVGKGRRGREWVSPFAKNIYLSFVWPVTRGLNQIDGLSLVVGLAVLKAIKRTSGIEAELKWPNDILINGRKVAGVLLELVGDPVELCHVIIGIGININMFDSLTDIDQEWTSLAKELGKTFDREAVAKVLLEELDSYLYRQKIYGFASMRAEWLSVHAWQGRNVVLRTGNDEVHGKVVGVGEKGELRLSVEGKEQSFLGGEISLRLQNDT</sequence>
<feature type="binding site" evidence="6">
    <location>
        <position position="107"/>
    </location>
    <ligand>
        <name>biotin</name>
        <dbReference type="ChEBI" id="CHEBI:57586"/>
    </ligand>
</feature>
<evidence type="ECO:0000313" key="9">
    <source>
        <dbReference type="Proteomes" id="UP001212189"/>
    </source>
</evidence>
<name>A0AAF0AL57_9GAMM</name>
<dbReference type="AlphaFoldDB" id="A0AAF0AL57"/>
<keyword evidence="3 6" id="KW-0067">ATP-binding</keyword>
<dbReference type="RefSeq" id="WP_269818378.1">
    <property type="nucleotide sequence ID" value="NZ_CP114976.1"/>
</dbReference>
<evidence type="ECO:0000256" key="2">
    <source>
        <dbReference type="ARBA" id="ARBA00022741"/>
    </source>
</evidence>
<proteinExistence type="inferred from homology"/>
<reference evidence="8 9" key="1">
    <citation type="submission" date="2022-12" db="EMBL/GenBank/DDBJ databases">
        <title>Coexistence and Characterization of a Novel Tigecycline Resistance gene tet(X) variant and blaNDM-1 in a Pseudomonas caeni Isolate of Chicken Origin.</title>
        <authorList>
            <person name="Lu X."/>
            <person name="Zhang L."/>
            <person name="Li R."/>
            <person name="Wang Z."/>
        </authorList>
    </citation>
    <scope>NUCLEOTIDE SEQUENCE [LARGE SCALE GENOMIC DNA]</scope>
    <source>
        <strain evidence="8 9">CE14</strain>
    </source>
</reference>
<dbReference type="InterPro" id="IPR013196">
    <property type="entry name" value="HTH_11"/>
</dbReference>
<dbReference type="CDD" id="cd16442">
    <property type="entry name" value="BPL"/>
    <property type="match status" value="1"/>
</dbReference>
<keyword evidence="4 6" id="KW-0092">Biotin</keyword>
<dbReference type="Gene3D" id="2.30.30.100">
    <property type="match status" value="1"/>
</dbReference>
<dbReference type="NCBIfam" id="NF008847">
    <property type="entry name" value="PRK11886.1-2"/>
    <property type="match status" value="1"/>
</dbReference>
<feature type="binding site" evidence="6">
    <location>
        <begin position="84"/>
        <end position="86"/>
    </location>
    <ligand>
        <name>biotin</name>
        <dbReference type="ChEBI" id="CHEBI:57586"/>
    </ligand>
</feature>
<dbReference type="InterPro" id="IPR045864">
    <property type="entry name" value="aa-tRNA-synth_II/BPL/LPL"/>
</dbReference>
<dbReference type="InterPro" id="IPR004408">
    <property type="entry name" value="Biotin_CoA_COase_ligase"/>
</dbReference>
<evidence type="ECO:0000256" key="4">
    <source>
        <dbReference type="ARBA" id="ARBA00023267"/>
    </source>
</evidence>
<keyword evidence="2 6" id="KW-0547">Nucleotide-binding</keyword>